<dbReference type="Gene3D" id="3.40.50.1820">
    <property type="entry name" value="alpha/beta hydrolase"/>
    <property type="match status" value="1"/>
</dbReference>
<dbReference type="SUPFAM" id="SSF53474">
    <property type="entry name" value="alpha/beta-Hydrolases"/>
    <property type="match status" value="1"/>
</dbReference>
<gene>
    <name evidence="3" type="ORF">R1sor_009483</name>
</gene>
<dbReference type="Pfam" id="PF00168">
    <property type="entry name" value="C2"/>
    <property type="match status" value="1"/>
</dbReference>
<name>A0ABD3HXZ5_9MARC</name>
<dbReference type="InterPro" id="IPR002921">
    <property type="entry name" value="Fungal_lipase-type"/>
</dbReference>
<protein>
    <recommendedName>
        <fullName evidence="2">C2 domain-containing protein</fullName>
    </recommendedName>
</protein>
<organism evidence="3 4">
    <name type="scientific">Riccia sorocarpa</name>
    <dbReference type="NCBI Taxonomy" id="122646"/>
    <lineage>
        <taxon>Eukaryota</taxon>
        <taxon>Viridiplantae</taxon>
        <taxon>Streptophyta</taxon>
        <taxon>Embryophyta</taxon>
        <taxon>Marchantiophyta</taxon>
        <taxon>Marchantiopsida</taxon>
        <taxon>Marchantiidae</taxon>
        <taxon>Marchantiales</taxon>
        <taxon>Ricciaceae</taxon>
        <taxon>Riccia</taxon>
    </lineage>
</organism>
<dbReference type="PROSITE" id="PS50004">
    <property type="entry name" value="C2"/>
    <property type="match status" value="1"/>
</dbReference>
<dbReference type="InterPro" id="IPR035892">
    <property type="entry name" value="C2_domain_sf"/>
</dbReference>
<dbReference type="Gene3D" id="2.60.40.150">
    <property type="entry name" value="C2 domain"/>
    <property type="match status" value="1"/>
</dbReference>
<comment type="caution">
    <text evidence="3">The sequence shown here is derived from an EMBL/GenBank/DDBJ whole genome shotgun (WGS) entry which is preliminary data.</text>
</comment>
<dbReference type="AlphaFoldDB" id="A0ABD3HXZ5"/>
<evidence type="ECO:0000256" key="1">
    <source>
        <dbReference type="SAM" id="MobiDB-lite"/>
    </source>
</evidence>
<proteinExistence type="predicted"/>
<dbReference type="Pfam" id="PF01764">
    <property type="entry name" value="Lipase_3"/>
    <property type="match status" value="1"/>
</dbReference>
<dbReference type="PANTHER" id="PTHR47759">
    <property type="entry name" value="OS04G0509100 PROTEIN"/>
    <property type="match status" value="1"/>
</dbReference>
<dbReference type="Proteomes" id="UP001633002">
    <property type="component" value="Unassembled WGS sequence"/>
</dbReference>
<evidence type="ECO:0000259" key="2">
    <source>
        <dbReference type="PROSITE" id="PS50004"/>
    </source>
</evidence>
<dbReference type="PANTHER" id="PTHR47759:SF2">
    <property type="entry name" value="TRIGLYCERIDE LIPASE"/>
    <property type="match status" value="1"/>
</dbReference>
<reference evidence="3 4" key="1">
    <citation type="submission" date="2024-09" db="EMBL/GenBank/DDBJ databases">
        <title>Chromosome-scale assembly of Riccia sorocarpa.</title>
        <authorList>
            <person name="Paukszto L."/>
        </authorList>
    </citation>
    <scope>NUCLEOTIDE SEQUENCE [LARGE SCALE GENOMIC DNA]</scope>
    <source>
        <strain evidence="3">LP-2024</strain>
        <tissue evidence="3">Aerial parts of the thallus</tissue>
    </source>
</reference>
<feature type="domain" description="C2" evidence="2">
    <location>
        <begin position="126"/>
        <end position="236"/>
    </location>
</feature>
<evidence type="ECO:0000313" key="4">
    <source>
        <dbReference type="Proteomes" id="UP001633002"/>
    </source>
</evidence>
<dbReference type="CDD" id="cd00519">
    <property type="entry name" value="Lipase_3"/>
    <property type="match status" value="1"/>
</dbReference>
<keyword evidence="4" id="KW-1185">Reference proteome</keyword>
<dbReference type="CDD" id="cd00030">
    <property type="entry name" value="C2"/>
    <property type="match status" value="1"/>
</dbReference>
<accession>A0ABD3HXZ5</accession>
<dbReference type="SUPFAM" id="SSF49562">
    <property type="entry name" value="C2 domain (Calcium/lipid-binding domain, CaLB)"/>
    <property type="match status" value="1"/>
</dbReference>
<evidence type="ECO:0000313" key="3">
    <source>
        <dbReference type="EMBL" id="KAL3695407.1"/>
    </source>
</evidence>
<dbReference type="SMART" id="SM00239">
    <property type="entry name" value="C2"/>
    <property type="match status" value="1"/>
</dbReference>
<dbReference type="InterPro" id="IPR000008">
    <property type="entry name" value="C2_dom"/>
</dbReference>
<dbReference type="InterPro" id="IPR029058">
    <property type="entry name" value="AB_hydrolase_fold"/>
</dbReference>
<sequence length="840" mass="94179">MASTAAAANFTQPRNLWLHFRVVPVRHGLHCRKLSTFSSKRVRLVFRAQNGRQISPSGWNRSLRDVRMERSDSSNTDYASVVSREQDEDSRPPFNLDLAVLLAGFAFESYNTPEKDEGIKEMDTMECETTYLAKEYIQALYDGQVSVKLKKGSNFPGLDLWSYVSVLTPTFVSLIITRTRDPVWNEEVKLNVRDPTSQTLKIAAWDANVVTAHRRLGNYAVNLDNLCDGANHELEVKLEGMGGGGTVYLEVQYKSFVQIEAEKSRGFDFASMFRFDALQKAFKSVVGDYQISVGDFMLSFYNPTKEDTESKPTPEAKIQTRLEDEGKKETGFEWNPFSRRSQEEATDKAENGKSLVVKETIATSDEVAYWRTMAEAVSEKLKPLGFDLSSFLPDWDGLKLTEDLKSVGFESQKKAEAEYIKEGLTFDETKSPQSTEETQGFGFDSLLRLGLSPLESVQSLRKQTENLLGVWTIFNKSLVPQLSDGKDAEKNLENGGTSGTLLPEKTQAKKANDEGLQKVSGDSYESYAAMFRTAESAMEAWALLATTLGEASLVKSDFQKLCFVDNVKTDTQAAVWRDQRRKRLVVAFRGTEQTKWKDLLTDLSMLGIGFNPERVGDGGTNEEVLVHGGFLTAYDSAKAKLLSIVRSAINLRENDTDSEYGSTGTWHIYATGHSLGGALATLFALDLASSKLAKDGQIHVTMYNYGSPRVGNKRFAEMYNKTVKDSWRIVNHRDIVPTVPRLMGYCHVAQPIYLTTYDTGLMSDLLDDGYRGDVIGEATPDVIIDEIMKGEQTVLQRLLDTEITMLRAMRDGSAVMQHMEDFYYITLLQRVEARISHSRK</sequence>
<dbReference type="EMBL" id="JBJQOH010000002">
    <property type="protein sequence ID" value="KAL3695407.1"/>
    <property type="molecule type" value="Genomic_DNA"/>
</dbReference>
<feature type="region of interest" description="Disordered" evidence="1">
    <location>
        <begin position="68"/>
        <end position="91"/>
    </location>
</feature>